<accession>A0A1T4X678</accession>
<evidence type="ECO:0000313" key="1">
    <source>
        <dbReference type="EMBL" id="SKA85180.1"/>
    </source>
</evidence>
<proteinExistence type="predicted"/>
<dbReference type="Gene3D" id="3.40.50.300">
    <property type="entry name" value="P-loop containing nucleotide triphosphate hydrolases"/>
    <property type="match status" value="1"/>
</dbReference>
<dbReference type="SUPFAM" id="SSF52540">
    <property type="entry name" value="P-loop containing nucleoside triphosphate hydrolases"/>
    <property type="match status" value="1"/>
</dbReference>
<dbReference type="STRING" id="1147123.SAMN05443428_106125"/>
<reference evidence="2" key="1">
    <citation type="submission" date="2017-02" db="EMBL/GenBank/DDBJ databases">
        <authorList>
            <person name="Varghese N."/>
            <person name="Submissions S."/>
        </authorList>
    </citation>
    <scope>NUCLEOTIDE SEQUENCE [LARGE SCALE GENOMIC DNA]</scope>
    <source>
        <strain evidence="2">USBA 833</strain>
    </source>
</reference>
<protein>
    <submittedName>
        <fullName evidence="1">Uncharacterized protein</fullName>
    </submittedName>
</protein>
<gene>
    <name evidence="1" type="ORF">SAMN05443428_106125</name>
</gene>
<dbReference type="RefSeq" id="WP_078696114.1">
    <property type="nucleotide sequence ID" value="NZ_FUYH01000006.1"/>
</dbReference>
<keyword evidence="2" id="KW-1185">Reference proteome</keyword>
<evidence type="ECO:0000313" key="2">
    <source>
        <dbReference type="Proteomes" id="UP000190105"/>
    </source>
</evidence>
<dbReference type="EMBL" id="FUYH01000006">
    <property type="protein sequence ID" value="SKA85180.1"/>
    <property type="molecule type" value="Genomic_DNA"/>
</dbReference>
<dbReference type="AlphaFoldDB" id="A0A1T4X678"/>
<sequence>MIQVLAGEKGSGKTKRLITMANELVSDLKGHVVYVSTNMESIFDLNSSIRLIDVSQFPISSVDSFVGFIYGILSEDYDIECIVIDNLSNILKEDNASLPRFFELTKNIGENYGIKFIVGIRGSVETLPKLEAEYIAV</sequence>
<dbReference type="OrthoDB" id="1953676at2"/>
<organism evidence="1 2">
    <name type="scientific">Caloramator quimbayensis</name>
    <dbReference type="NCBI Taxonomy" id="1147123"/>
    <lineage>
        <taxon>Bacteria</taxon>
        <taxon>Bacillati</taxon>
        <taxon>Bacillota</taxon>
        <taxon>Clostridia</taxon>
        <taxon>Eubacteriales</taxon>
        <taxon>Clostridiaceae</taxon>
        <taxon>Caloramator</taxon>
    </lineage>
</organism>
<name>A0A1T4X678_9CLOT</name>
<dbReference type="Proteomes" id="UP000190105">
    <property type="component" value="Unassembled WGS sequence"/>
</dbReference>
<dbReference type="InterPro" id="IPR027417">
    <property type="entry name" value="P-loop_NTPase"/>
</dbReference>